<feature type="domain" description="FAD/NAD(P)-binding" evidence="6">
    <location>
        <begin position="11"/>
        <end position="323"/>
    </location>
</feature>
<evidence type="ECO:0000256" key="1">
    <source>
        <dbReference type="ARBA" id="ARBA00006442"/>
    </source>
</evidence>
<comment type="similarity">
    <text evidence="1">Belongs to the FAD-dependent oxidoreductase family.</text>
</comment>
<dbReference type="InterPro" id="IPR036188">
    <property type="entry name" value="FAD/NAD-bd_sf"/>
</dbReference>
<dbReference type="PRINTS" id="PR00368">
    <property type="entry name" value="FADPNR"/>
</dbReference>
<dbReference type="Gene3D" id="3.50.50.100">
    <property type="match status" value="1"/>
</dbReference>
<keyword evidence="3" id="KW-0274">FAD</keyword>
<dbReference type="GO" id="GO:0004174">
    <property type="term" value="F:electron-transferring-flavoprotein dehydrogenase activity"/>
    <property type="evidence" value="ECO:0007669"/>
    <property type="project" value="TreeGrafter"/>
</dbReference>
<proteinExistence type="inferred from homology"/>
<protein>
    <submittedName>
        <fullName evidence="7">FAD/NAD(P)-binding domain-containing protein</fullName>
    </submittedName>
</protein>
<evidence type="ECO:0000256" key="4">
    <source>
        <dbReference type="ARBA" id="ARBA00023002"/>
    </source>
</evidence>
<dbReference type="STRING" id="1231657.A0A1Y2A1W5"/>
<keyword evidence="2" id="KW-0285">Flavoprotein</keyword>
<dbReference type="PRINTS" id="PR00469">
    <property type="entry name" value="PNDRDTASEII"/>
</dbReference>
<feature type="transmembrane region" description="Helical" evidence="5">
    <location>
        <begin position="12"/>
        <end position="29"/>
    </location>
</feature>
<dbReference type="InterPro" id="IPR023753">
    <property type="entry name" value="FAD/NAD-binding_dom"/>
</dbReference>
<comment type="caution">
    <text evidence="7">The sequence shown here is derived from an EMBL/GenBank/DDBJ whole genome shotgun (WGS) entry which is preliminary data.</text>
</comment>
<dbReference type="SUPFAM" id="SSF51905">
    <property type="entry name" value="FAD/NAD(P)-binding domain"/>
    <property type="match status" value="1"/>
</dbReference>
<accession>A0A1Y2A1W5</accession>
<keyword evidence="8" id="KW-1185">Reference proteome</keyword>
<dbReference type="Pfam" id="PF07992">
    <property type="entry name" value="Pyr_redox_2"/>
    <property type="match status" value="1"/>
</dbReference>
<evidence type="ECO:0000256" key="5">
    <source>
        <dbReference type="SAM" id="Phobius"/>
    </source>
</evidence>
<organism evidence="7 8">
    <name type="scientific">Clohesyomyces aquaticus</name>
    <dbReference type="NCBI Taxonomy" id="1231657"/>
    <lineage>
        <taxon>Eukaryota</taxon>
        <taxon>Fungi</taxon>
        <taxon>Dikarya</taxon>
        <taxon>Ascomycota</taxon>
        <taxon>Pezizomycotina</taxon>
        <taxon>Dothideomycetes</taxon>
        <taxon>Pleosporomycetidae</taxon>
        <taxon>Pleosporales</taxon>
        <taxon>Lindgomycetaceae</taxon>
        <taxon>Clohesyomyces</taxon>
    </lineage>
</organism>
<keyword evidence="5" id="KW-0812">Transmembrane</keyword>
<dbReference type="GO" id="GO:0050660">
    <property type="term" value="F:flavin adenine dinucleotide binding"/>
    <property type="evidence" value="ECO:0007669"/>
    <property type="project" value="TreeGrafter"/>
</dbReference>
<keyword evidence="5" id="KW-0472">Membrane</keyword>
<dbReference type="Proteomes" id="UP000193144">
    <property type="component" value="Unassembled WGS sequence"/>
</dbReference>
<evidence type="ECO:0000313" key="7">
    <source>
        <dbReference type="EMBL" id="ORY16523.1"/>
    </source>
</evidence>
<dbReference type="EMBL" id="MCFA01000017">
    <property type="protein sequence ID" value="ORY16523.1"/>
    <property type="molecule type" value="Genomic_DNA"/>
</dbReference>
<keyword evidence="4" id="KW-0560">Oxidoreductase</keyword>
<dbReference type="OrthoDB" id="202203at2759"/>
<reference evidence="7 8" key="1">
    <citation type="submission" date="2016-07" db="EMBL/GenBank/DDBJ databases">
        <title>Pervasive Adenine N6-methylation of Active Genes in Fungi.</title>
        <authorList>
            <consortium name="DOE Joint Genome Institute"/>
            <person name="Mondo S.J."/>
            <person name="Dannebaum R.O."/>
            <person name="Kuo R.C."/>
            <person name="Labutti K."/>
            <person name="Haridas S."/>
            <person name="Kuo A."/>
            <person name="Salamov A."/>
            <person name="Ahrendt S.R."/>
            <person name="Lipzen A."/>
            <person name="Sullivan W."/>
            <person name="Andreopoulos W.B."/>
            <person name="Clum A."/>
            <person name="Lindquist E."/>
            <person name="Daum C."/>
            <person name="Ramamoorthy G.K."/>
            <person name="Gryganskyi A."/>
            <person name="Culley D."/>
            <person name="Magnuson J.K."/>
            <person name="James T.Y."/>
            <person name="O'Malley M.A."/>
            <person name="Stajich J.E."/>
            <person name="Spatafora J.W."/>
            <person name="Visel A."/>
            <person name="Grigoriev I.V."/>
        </authorList>
    </citation>
    <scope>NUCLEOTIDE SEQUENCE [LARGE SCALE GENOMIC DNA]</scope>
    <source>
        <strain evidence="7 8">CBS 115471</strain>
    </source>
</reference>
<sequence>MSQEDTAPKKTILILGASYAGISTAHYLLKHIIPKLPSPSSYHITLVSPSTHTICRPACPRALISDSFFDQSKLFVSIPLQFNHYPSSTFQFIQANATSLDTENRTTQSFPFYALIIAIGSSTPSPLLSLNSSPHTSLQSTWTTFRAALPSARHIVIGGGGPVGIETAGELGEYLNGRPGGWFTSSRKPSVKITVLCSADKILPVLRPALAQKGEGMLSRVGVTVLKSVSVVSVTPEFAGRSPDSNGLTSKARIGLSNGEMIDADLYIPATGTVPNTAFLPKDLLVGDADLRVRTNPQTFRVEGTHERIYSIGDCSSAFRPAVHNILAGIPVLCKNIGKDLRAAAAEGKAGEGEADTQFKEDTREMQLVPIGRSAGVGAAMGWAVPGWMVWLIKGRDYWVWTTGRLWSGRQWG</sequence>
<evidence type="ECO:0000256" key="2">
    <source>
        <dbReference type="ARBA" id="ARBA00022630"/>
    </source>
</evidence>
<dbReference type="GO" id="GO:0005737">
    <property type="term" value="C:cytoplasm"/>
    <property type="evidence" value="ECO:0007669"/>
    <property type="project" value="TreeGrafter"/>
</dbReference>
<evidence type="ECO:0000313" key="8">
    <source>
        <dbReference type="Proteomes" id="UP000193144"/>
    </source>
</evidence>
<dbReference type="PANTHER" id="PTHR43735">
    <property type="entry name" value="APOPTOSIS-INDUCING FACTOR 1"/>
    <property type="match status" value="1"/>
</dbReference>
<evidence type="ECO:0000256" key="3">
    <source>
        <dbReference type="ARBA" id="ARBA00022827"/>
    </source>
</evidence>
<evidence type="ECO:0000259" key="6">
    <source>
        <dbReference type="Pfam" id="PF07992"/>
    </source>
</evidence>
<dbReference type="PANTHER" id="PTHR43735:SF3">
    <property type="entry name" value="FERROPTOSIS SUPPRESSOR PROTEIN 1"/>
    <property type="match status" value="1"/>
</dbReference>
<gene>
    <name evidence="7" type="ORF">BCR34DRAFT_476013</name>
</gene>
<dbReference type="AlphaFoldDB" id="A0A1Y2A1W5"/>
<name>A0A1Y2A1W5_9PLEO</name>
<keyword evidence="5" id="KW-1133">Transmembrane helix</keyword>